<dbReference type="AlphaFoldDB" id="A0A8E2DWA1"/>
<proteinExistence type="predicted"/>
<reference evidence="4 5" key="1">
    <citation type="journal article" date="2016" name="Nat. Commun.">
        <title>Ectomycorrhizal ecology is imprinted in the genome of the dominant symbiotic fungus Cenococcum geophilum.</title>
        <authorList>
            <consortium name="DOE Joint Genome Institute"/>
            <person name="Peter M."/>
            <person name="Kohler A."/>
            <person name="Ohm R.A."/>
            <person name="Kuo A."/>
            <person name="Krutzmann J."/>
            <person name="Morin E."/>
            <person name="Arend M."/>
            <person name="Barry K.W."/>
            <person name="Binder M."/>
            <person name="Choi C."/>
            <person name="Clum A."/>
            <person name="Copeland A."/>
            <person name="Grisel N."/>
            <person name="Haridas S."/>
            <person name="Kipfer T."/>
            <person name="LaButti K."/>
            <person name="Lindquist E."/>
            <person name="Lipzen A."/>
            <person name="Maire R."/>
            <person name="Meier B."/>
            <person name="Mihaltcheva S."/>
            <person name="Molinier V."/>
            <person name="Murat C."/>
            <person name="Poggeler S."/>
            <person name="Quandt C.A."/>
            <person name="Sperisen C."/>
            <person name="Tritt A."/>
            <person name="Tisserant E."/>
            <person name="Crous P.W."/>
            <person name="Henrissat B."/>
            <person name="Nehls U."/>
            <person name="Egli S."/>
            <person name="Spatafora J.W."/>
            <person name="Grigoriev I.V."/>
            <person name="Martin F.M."/>
        </authorList>
    </citation>
    <scope>NUCLEOTIDE SEQUENCE [LARGE SCALE GENOMIC DNA]</scope>
    <source>
        <strain evidence="4 5">CBS 459.81</strain>
    </source>
</reference>
<dbReference type="InterPro" id="IPR007111">
    <property type="entry name" value="NACHT_NTPase"/>
</dbReference>
<dbReference type="SUPFAM" id="SSF50978">
    <property type="entry name" value="WD40 repeat-like"/>
    <property type="match status" value="1"/>
</dbReference>
<gene>
    <name evidence="4" type="ORF">K432DRAFT_314427</name>
</gene>
<dbReference type="PANTHER" id="PTHR10039:SF17">
    <property type="entry name" value="FUNGAL STAND N-TERMINAL GOODBYE DOMAIN-CONTAINING PROTEIN-RELATED"/>
    <property type="match status" value="1"/>
</dbReference>
<feature type="non-terminal residue" evidence="4">
    <location>
        <position position="643"/>
    </location>
</feature>
<dbReference type="PROSITE" id="PS50082">
    <property type="entry name" value="WD_REPEATS_2"/>
    <property type="match status" value="1"/>
</dbReference>
<dbReference type="PROSITE" id="PS50294">
    <property type="entry name" value="WD_REPEATS_REGION"/>
    <property type="match status" value="1"/>
</dbReference>
<dbReference type="InterPro" id="IPR015943">
    <property type="entry name" value="WD40/YVTN_repeat-like_dom_sf"/>
</dbReference>
<dbReference type="InterPro" id="IPR056884">
    <property type="entry name" value="NPHP3-like_N"/>
</dbReference>
<evidence type="ECO:0000313" key="4">
    <source>
        <dbReference type="EMBL" id="OCK72895.1"/>
    </source>
</evidence>
<dbReference type="InterPro" id="IPR036322">
    <property type="entry name" value="WD40_repeat_dom_sf"/>
</dbReference>
<dbReference type="InterPro" id="IPR027417">
    <property type="entry name" value="P-loop_NTPase"/>
</dbReference>
<keyword evidence="1" id="KW-0677">Repeat</keyword>
<evidence type="ECO:0000256" key="1">
    <source>
        <dbReference type="ARBA" id="ARBA00022737"/>
    </source>
</evidence>
<dbReference type="Pfam" id="PF24883">
    <property type="entry name" value="NPHP3_N"/>
    <property type="match status" value="1"/>
</dbReference>
<dbReference type="Gene3D" id="3.40.50.300">
    <property type="entry name" value="P-loop containing nucleotide triphosphate hydrolases"/>
    <property type="match status" value="1"/>
</dbReference>
<dbReference type="InterPro" id="IPR001680">
    <property type="entry name" value="WD40_rpt"/>
</dbReference>
<evidence type="ECO:0000256" key="2">
    <source>
        <dbReference type="PROSITE-ProRule" id="PRU00221"/>
    </source>
</evidence>
<organism evidence="4 5">
    <name type="scientific">Lepidopterella palustris CBS 459.81</name>
    <dbReference type="NCBI Taxonomy" id="1314670"/>
    <lineage>
        <taxon>Eukaryota</taxon>
        <taxon>Fungi</taxon>
        <taxon>Dikarya</taxon>
        <taxon>Ascomycota</taxon>
        <taxon>Pezizomycotina</taxon>
        <taxon>Dothideomycetes</taxon>
        <taxon>Pleosporomycetidae</taxon>
        <taxon>Mytilinidiales</taxon>
        <taxon>Argynnaceae</taxon>
        <taxon>Lepidopterella</taxon>
    </lineage>
</organism>
<dbReference type="EMBL" id="KV746217">
    <property type="protein sequence ID" value="OCK72895.1"/>
    <property type="molecule type" value="Genomic_DNA"/>
</dbReference>
<evidence type="ECO:0000313" key="5">
    <source>
        <dbReference type="Proteomes" id="UP000250266"/>
    </source>
</evidence>
<dbReference type="Proteomes" id="UP000250266">
    <property type="component" value="Unassembled WGS sequence"/>
</dbReference>
<name>A0A8E2DWA1_9PEZI</name>
<accession>A0A8E2DWA1</accession>
<protein>
    <recommendedName>
        <fullName evidence="3">NACHT domain-containing protein</fullName>
    </recommendedName>
</protein>
<dbReference type="Gene3D" id="2.130.10.10">
    <property type="entry name" value="YVTN repeat-like/Quinoprotein amine dehydrogenase"/>
    <property type="match status" value="1"/>
</dbReference>
<evidence type="ECO:0000259" key="3">
    <source>
        <dbReference type="PROSITE" id="PS50837"/>
    </source>
</evidence>
<dbReference type="OrthoDB" id="674604at2759"/>
<feature type="domain" description="NACHT" evidence="3">
    <location>
        <begin position="65"/>
        <end position="212"/>
    </location>
</feature>
<keyword evidence="5" id="KW-1185">Reference proteome</keyword>
<sequence length="643" mass="72609">MHLSKTNAALIITSALNELLKTLPIAADASFNSYQRQHEPTCLPDTRVSLLEKIYNWADGENSPCIFWLNGLAGTGKSTIARTVARKYFENDQLGASFFFSRGGGDVGLASKFFTTIAMHLARKSQSLQRHIGDALRKNNDIATQSLGDQWRQLVLGPLSQLSGDSLSSYILVIDALDECDNDEDIQTILKLLAEAQELKTVRLRVLLTSRPEVPIRHGFYQMPETEHQDFVLHHISSSVVDHDITLFLKYNLCLIRQKMPSLGANWPSEETVKQLVQIASGLFIWAATACRFIQEVGNVILIRNRLAIILQAGNSIAEHQPEKHLNEIYTTVLKHSIPEGCSNEERILLLNILRDILGPIVTLLSPLSVQSLSRLLRFQSDEVHDHLKDLHAILDIPKDPARLLRLHHPSFRDFLLSKERCNDTNFWVDEKQANKKLAARCIELMSTSLKEDICGVTFPGTLVTDIERSRVEQCLPSEVQYACIYWIQHLQRSNVPPQDDDNVHQFLQKHLLYWLEALSWMQKMSEGILEIISLESIASVTNCPSLYSFIHDIKRFVLYNRVGIEQAPLQVYCSALLFTPVMSIVRKQFKNKIAQWIIRGPEVEANWSATLQTLEGHSGGVYAVAFSPDGKQLASGSWDETV</sequence>
<dbReference type="SUPFAM" id="SSF52540">
    <property type="entry name" value="P-loop containing nucleoside triphosphate hydrolases"/>
    <property type="match status" value="1"/>
</dbReference>
<dbReference type="Pfam" id="PF00400">
    <property type="entry name" value="WD40"/>
    <property type="match status" value="1"/>
</dbReference>
<dbReference type="PROSITE" id="PS50837">
    <property type="entry name" value="NACHT"/>
    <property type="match status" value="1"/>
</dbReference>
<feature type="repeat" description="WD" evidence="2">
    <location>
        <begin position="615"/>
        <end position="643"/>
    </location>
</feature>
<keyword evidence="2" id="KW-0853">WD repeat</keyword>
<dbReference type="PANTHER" id="PTHR10039">
    <property type="entry name" value="AMELOGENIN"/>
    <property type="match status" value="1"/>
</dbReference>